<evidence type="ECO:0000313" key="1">
    <source>
        <dbReference type="EMBL" id="RKD12389.1"/>
    </source>
</evidence>
<dbReference type="OrthoDB" id="670533at2"/>
<name>A0A419S1M0_9SPHI</name>
<dbReference type="EMBL" id="MBTA01000030">
    <property type="protein sequence ID" value="RKD12389.1"/>
    <property type="molecule type" value="Genomic_DNA"/>
</dbReference>
<sequence>MKISNKILFLSVAVMTFISLSSCNKIKDAIHADVDIDQASIDITIPPIATTEEGKIAGADNISAVDLSEYKGLKSVTLKSIKVELKEQDPEANFKALEKVSVEISSAGLETKVIAGATNTDFVTNKYTLNIPVSGANIDIRNFVKNTFSYTIKGKAHSKTTKAIPATITAVYTVRFGL</sequence>
<protein>
    <submittedName>
        <fullName evidence="1">Uncharacterized protein</fullName>
    </submittedName>
</protein>
<comment type="caution">
    <text evidence="1">The sequence shown here is derived from an EMBL/GenBank/DDBJ whole genome shotgun (WGS) entry which is preliminary data.</text>
</comment>
<keyword evidence="2" id="KW-1185">Reference proteome</keyword>
<dbReference type="AlphaFoldDB" id="A0A419S1M0"/>
<dbReference type="RefSeq" id="WP_120183211.1">
    <property type="nucleotide sequence ID" value="NZ_MBTA01000030.1"/>
</dbReference>
<proteinExistence type="predicted"/>
<gene>
    <name evidence="1" type="ORF">BCY91_12120</name>
</gene>
<organism evidence="1 2">
    <name type="scientific">Pelobium manganitolerans</name>
    <dbReference type="NCBI Taxonomy" id="1842495"/>
    <lineage>
        <taxon>Bacteria</taxon>
        <taxon>Pseudomonadati</taxon>
        <taxon>Bacteroidota</taxon>
        <taxon>Sphingobacteriia</taxon>
        <taxon>Sphingobacteriales</taxon>
        <taxon>Sphingobacteriaceae</taxon>
        <taxon>Pelobium</taxon>
    </lineage>
</organism>
<dbReference type="Proteomes" id="UP000283433">
    <property type="component" value="Unassembled WGS sequence"/>
</dbReference>
<accession>A0A419S1M0</accession>
<evidence type="ECO:0000313" key="2">
    <source>
        <dbReference type="Proteomes" id="UP000283433"/>
    </source>
</evidence>
<reference evidence="1 2" key="1">
    <citation type="submission" date="2016-07" db="EMBL/GenBank/DDBJ databases">
        <title>Genome of Pelobium manganitolerans.</title>
        <authorList>
            <person name="Wu S."/>
            <person name="Wang G."/>
        </authorList>
    </citation>
    <scope>NUCLEOTIDE SEQUENCE [LARGE SCALE GENOMIC DNA]</scope>
    <source>
        <strain evidence="1 2">YS-25</strain>
    </source>
</reference>
<dbReference type="PROSITE" id="PS51257">
    <property type="entry name" value="PROKAR_LIPOPROTEIN"/>
    <property type="match status" value="1"/>
</dbReference>